<dbReference type="PROSITE" id="PS51891">
    <property type="entry name" value="CENP_V_GFA"/>
    <property type="match status" value="1"/>
</dbReference>
<comment type="caution">
    <text evidence="6">The sequence shown here is derived from an EMBL/GenBank/DDBJ whole genome shotgun (WGS) entry which is preliminary data.</text>
</comment>
<dbReference type="PANTHER" id="PTHR33337:SF40">
    <property type="entry name" value="CENP-V_GFA DOMAIN-CONTAINING PROTEIN-RELATED"/>
    <property type="match status" value="1"/>
</dbReference>
<evidence type="ECO:0000256" key="2">
    <source>
        <dbReference type="ARBA" id="ARBA00022723"/>
    </source>
</evidence>
<reference evidence="6 7" key="1">
    <citation type="submission" date="2024-08" db="EMBL/GenBank/DDBJ databases">
        <authorList>
            <person name="Lu H."/>
        </authorList>
    </citation>
    <scope>NUCLEOTIDE SEQUENCE [LARGE SCALE GENOMIC DNA]</scope>
    <source>
        <strain evidence="6 7">BYS78W</strain>
    </source>
</reference>
<dbReference type="RefSeq" id="WP_394415777.1">
    <property type="nucleotide sequence ID" value="NZ_JBIGIC010000012.1"/>
</dbReference>
<keyword evidence="3" id="KW-0862">Zinc</keyword>
<dbReference type="Gene3D" id="3.90.1590.10">
    <property type="entry name" value="glutathione-dependent formaldehyde- activating enzyme (gfa)"/>
    <property type="match status" value="1"/>
</dbReference>
<feature type="domain" description="CENP-V/GFA" evidence="5">
    <location>
        <begin position="3"/>
        <end position="121"/>
    </location>
</feature>
<organism evidence="6 7">
    <name type="scientific">Pelomonas candidula</name>
    <dbReference type="NCBI Taxonomy" id="3299025"/>
    <lineage>
        <taxon>Bacteria</taxon>
        <taxon>Pseudomonadati</taxon>
        <taxon>Pseudomonadota</taxon>
        <taxon>Betaproteobacteria</taxon>
        <taxon>Burkholderiales</taxon>
        <taxon>Sphaerotilaceae</taxon>
        <taxon>Roseateles</taxon>
    </lineage>
</organism>
<keyword evidence="7" id="KW-1185">Reference proteome</keyword>
<accession>A0ABW7HHJ0</accession>
<comment type="similarity">
    <text evidence="1">Belongs to the Gfa family.</text>
</comment>
<dbReference type="InterPro" id="IPR006913">
    <property type="entry name" value="CENP-V/GFA"/>
</dbReference>
<evidence type="ECO:0000256" key="4">
    <source>
        <dbReference type="ARBA" id="ARBA00023239"/>
    </source>
</evidence>
<evidence type="ECO:0000313" key="7">
    <source>
        <dbReference type="Proteomes" id="UP001606134"/>
    </source>
</evidence>
<sequence>MNITGACHCGAIAFAAEIDPSRVVVCHCNDCQVMSGAPFRAVIPTPIDKFSLLRGSPKTYVKVAQSGNRRAQVFCPDCGTALWGTAPENATAVVIRLGCIDQRAQLKPGFQIWQHSEQPWVDGLRDVAGAPQQ</sequence>
<protein>
    <submittedName>
        <fullName evidence="6">GFA family protein</fullName>
    </submittedName>
</protein>
<evidence type="ECO:0000259" key="5">
    <source>
        <dbReference type="PROSITE" id="PS51891"/>
    </source>
</evidence>
<dbReference type="Proteomes" id="UP001606134">
    <property type="component" value="Unassembled WGS sequence"/>
</dbReference>
<evidence type="ECO:0000256" key="1">
    <source>
        <dbReference type="ARBA" id="ARBA00005495"/>
    </source>
</evidence>
<keyword evidence="4" id="KW-0456">Lyase</keyword>
<gene>
    <name evidence="6" type="ORF">ACG04R_22050</name>
</gene>
<keyword evidence="2" id="KW-0479">Metal-binding</keyword>
<proteinExistence type="inferred from homology"/>
<dbReference type="Pfam" id="PF04828">
    <property type="entry name" value="GFA"/>
    <property type="match status" value="1"/>
</dbReference>
<evidence type="ECO:0000256" key="3">
    <source>
        <dbReference type="ARBA" id="ARBA00022833"/>
    </source>
</evidence>
<dbReference type="SUPFAM" id="SSF51316">
    <property type="entry name" value="Mss4-like"/>
    <property type="match status" value="1"/>
</dbReference>
<evidence type="ECO:0000313" key="6">
    <source>
        <dbReference type="EMBL" id="MFG6489383.1"/>
    </source>
</evidence>
<dbReference type="EMBL" id="JBIGIC010000012">
    <property type="protein sequence ID" value="MFG6489383.1"/>
    <property type="molecule type" value="Genomic_DNA"/>
</dbReference>
<name>A0ABW7HHJ0_9BURK</name>
<dbReference type="InterPro" id="IPR011057">
    <property type="entry name" value="Mss4-like_sf"/>
</dbReference>
<dbReference type="PANTHER" id="PTHR33337">
    <property type="entry name" value="GFA DOMAIN-CONTAINING PROTEIN"/>
    <property type="match status" value="1"/>
</dbReference>